<name>A0A813BMK2_9DINO</name>
<gene>
    <name evidence="2" type="primary">pfh1</name>
    <name evidence="2" type="ORF">SNEC2469_LOCUS31044</name>
</gene>
<keyword evidence="3" id="KW-1185">Reference proteome</keyword>
<feature type="compositionally biased region" description="Basic and acidic residues" evidence="1">
    <location>
        <begin position="363"/>
        <end position="374"/>
    </location>
</feature>
<proteinExistence type="predicted"/>
<evidence type="ECO:0000313" key="3">
    <source>
        <dbReference type="Proteomes" id="UP000601435"/>
    </source>
</evidence>
<dbReference type="Gene3D" id="3.40.50.300">
    <property type="entry name" value="P-loop containing nucleotide triphosphate hydrolases"/>
    <property type="match status" value="1"/>
</dbReference>
<feature type="non-terminal residue" evidence="2">
    <location>
        <position position="1"/>
    </location>
</feature>
<sequence length="555" mass="63492">HGNPVEAESIRTAPVTSLPLQYGLNLLQAAADAEPWPVEPQRWTAQPKWRNTQQKQAVRHCPFWTLYGSRGRDPRVHELSAYEFAVHFEVKKATHPYTIHLNDDGEQRPPTRHEAELTDTGKEKVRWHRYRAKLLPGADYRIREPRPGEEWIPFGEPELAQAFKHSWVMVPRKRPYVPVLFGAQGSNQTAEDQAMKLLLLFRPWVNDRRDAQDDLVAFVGDLSARDQGATDWLQAARLWLGRRGFPTESVKRYAAQFCFVHCLPRELRPGAELEANSDNEDLEDDDIMLAMETHVRGEPGNAGNEVQTHADRTKKMFALSQAIWLEGDNGGGPDPEASNRFRELSAKEPVTDHQQVRQAAIDSRVKGEKGQDRRTTRRRDRRSPEVQAQEPVTAAKLLDWLHSDRVRGAVNAKQHEFLELVVDRVMVELNLIKPEESIRKTSEPLVWLLHGPPGVGKSHILQFLRELFEDLLQYTQGHEYEVVALQAVNAADVRGQNIHRAYGFNKNGQPTEGDNAIVQGIRFRRWVIVDEISMVSAKILARMEQRQRENKSSKD</sequence>
<dbReference type="AlphaFoldDB" id="A0A813BMK2"/>
<dbReference type="OrthoDB" id="439586at2759"/>
<dbReference type="SUPFAM" id="SSF52540">
    <property type="entry name" value="P-loop containing nucleoside triphosphate hydrolases"/>
    <property type="match status" value="1"/>
</dbReference>
<accession>A0A813BMK2</accession>
<feature type="region of interest" description="Disordered" evidence="1">
    <location>
        <begin position="346"/>
        <end position="389"/>
    </location>
</feature>
<dbReference type="EMBL" id="CAJNJA010073970">
    <property type="protein sequence ID" value="CAE7911345.1"/>
    <property type="molecule type" value="Genomic_DNA"/>
</dbReference>
<dbReference type="Proteomes" id="UP000601435">
    <property type="component" value="Unassembled WGS sequence"/>
</dbReference>
<comment type="caution">
    <text evidence="2">The sequence shown here is derived from an EMBL/GenBank/DDBJ whole genome shotgun (WGS) entry which is preliminary data.</text>
</comment>
<evidence type="ECO:0000313" key="2">
    <source>
        <dbReference type="EMBL" id="CAE7911345.1"/>
    </source>
</evidence>
<dbReference type="InterPro" id="IPR027417">
    <property type="entry name" value="P-loop_NTPase"/>
</dbReference>
<feature type="compositionally biased region" description="Basic and acidic residues" evidence="1">
    <location>
        <begin position="101"/>
        <end position="120"/>
    </location>
</feature>
<dbReference type="Pfam" id="PF13604">
    <property type="entry name" value="AAA_30"/>
    <property type="match status" value="1"/>
</dbReference>
<evidence type="ECO:0000256" key="1">
    <source>
        <dbReference type="SAM" id="MobiDB-lite"/>
    </source>
</evidence>
<feature type="non-terminal residue" evidence="2">
    <location>
        <position position="555"/>
    </location>
</feature>
<organism evidence="2 3">
    <name type="scientific">Symbiodinium necroappetens</name>
    <dbReference type="NCBI Taxonomy" id="1628268"/>
    <lineage>
        <taxon>Eukaryota</taxon>
        <taxon>Sar</taxon>
        <taxon>Alveolata</taxon>
        <taxon>Dinophyceae</taxon>
        <taxon>Suessiales</taxon>
        <taxon>Symbiodiniaceae</taxon>
        <taxon>Symbiodinium</taxon>
    </lineage>
</organism>
<protein>
    <submittedName>
        <fullName evidence="2">Pfh1 protein</fullName>
    </submittedName>
</protein>
<reference evidence="2" key="1">
    <citation type="submission" date="2021-02" db="EMBL/GenBank/DDBJ databases">
        <authorList>
            <person name="Dougan E. K."/>
            <person name="Rhodes N."/>
            <person name="Thang M."/>
            <person name="Chan C."/>
        </authorList>
    </citation>
    <scope>NUCLEOTIDE SEQUENCE</scope>
</reference>
<feature type="compositionally biased region" description="Basic and acidic residues" evidence="1">
    <location>
        <begin position="346"/>
        <end position="355"/>
    </location>
</feature>
<feature type="region of interest" description="Disordered" evidence="1">
    <location>
        <begin position="100"/>
        <end position="120"/>
    </location>
</feature>